<dbReference type="PANTHER" id="PTHR47957">
    <property type="entry name" value="ATP-DEPENDENT HELICASE HRQ1"/>
    <property type="match status" value="1"/>
</dbReference>
<dbReference type="Pfam" id="PF00271">
    <property type="entry name" value="Helicase_C"/>
    <property type="match status" value="1"/>
</dbReference>
<keyword evidence="3" id="KW-0378">Hydrolase</keyword>
<dbReference type="SMART" id="SM00487">
    <property type="entry name" value="DEXDc"/>
    <property type="match status" value="1"/>
</dbReference>
<dbReference type="Pfam" id="PF22982">
    <property type="entry name" value="WHD_HRQ1"/>
    <property type="match status" value="1"/>
</dbReference>
<dbReference type="Proteomes" id="UP000042997">
    <property type="component" value="Unassembled WGS sequence"/>
</dbReference>
<dbReference type="NCBIfam" id="TIGR03817">
    <property type="entry name" value="DECH_helic"/>
    <property type="match status" value="1"/>
</dbReference>
<dbReference type="SMR" id="A0A098BS26"/>
<gene>
    <name evidence="3" type="ORF">RHRU231_720028</name>
</gene>
<organism evidence="3 4">
    <name type="scientific">Rhodococcus ruber</name>
    <dbReference type="NCBI Taxonomy" id="1830"/>
    <lineage>
        <taxon>Bacteria</taxon>
        <taxon>Bacillati</taxon>
        <taxon>Actinomycetota</taxon>
        <taxon>Actinomycetes</taxon>
        <taxon>Mycobacteriales</taxon>
        <taxon>Nocardiaceae</taxon>
        <taxon>Rhodococcus</taxon>
    </lineage>
</organism>
<dbReference type="Pfam" id="PF00270">
    <property type="entry name" value="DEAD"/>
    <property type="match status" value="1"/>
</dbReference>
<dbReference type="KEGG" id="rrz:CS378_18890"/>
<dbReference type="CDD" id="cd17923">
    <property type="entry name" value="DEXHc_Hrq1-like"/>
    <property type="match status" value="1"/>
</dbReference>
<evidence type="ECO:0000256" key="2">
    <source>
        <dbReference type="ARBA" id="ARBA00022840"/>
    </source>
</evidence>
<evidence type="ECO:0000313" key="3">
    <source>
        <dbReference type="EMBL" id="CDZ90511.1"/>
    </source>
</evidence>
<dbReference type="OrthoDB" id="143059at2"/>
<dbReference type="Pfam" id="PF09369">
    <property type="entry name" value="MZB"/>
    <property type="match status" value="1"/>
</dbReference>
<dbReference type="InterPro" id="IPR027417">
    <property type="entry name" value="P-loop_NTPase"/>
</dbReference>
<dbReference type="AlphaFoldDB" id="A0A098BS26"/>
<dbReference type="SMART" id="SM00490">
    <property type="entry name" value="HELICc"/>
    <property type="match status" value="1"/>
</dbReference>
<reference evidence="3 4" key="1">
    <citation type="journal article" date="2014" name="Genome Announc.">
        <title>Draft Genome Sequence of Propane- and Butane-Oxidizing Actinobacterium Rhodococcus ruber IEGM 231.</title>
        <authorList>
            <person name="Ivshina I.B."/>
            <person name="Kuyukina M.S."/>
            <person name="Krivoruchko A.V."/>
            <person name="Barbe V."/>
            <person name="Fischer C."/>
        </authorList>
    </citation>
    <scope>NUCLEOTIDE SEQUENCE [LARGE SCALE GENOMIC DNA]</scope>
</reference>
<dbReference type="GO" id="GO:0036297">
    <property type="term" value="P:interstrand cross-link repair"/>
    <property type="evidence" value="ECO:0007669"/>
    <property type="project" value="TreeGrafter"/>
</dbReference>
<dbReference type="GO" id="GO:0043138">
    <property type="term" value="F:3'-5' DNA helicase activity"/>
    <property type="evidence" value="ECO:0007669"/>
    <property type="project" value="TreeGrafter"/>
</dbReference>
<dbReference type="eggNOG" id="COG1205">
    <property type="taxonomic scope" value="Bacteria"/>
</dbReference>
<dbReference type="CDD" id="cd18797">
    <property type="entry name" value="SF2_C_Hrq"/>
    <property type="match status" value="1"/>
</dbReference>
<dbReference type="PROSITE" id="PS51194">
    <property type="entry name" value="HELICASE_CTER"/>
    <property type="match status" value="1"/>
</dbReference>
<dbReference type="RefSeq" id="WP_010595031.1">
    <property type="nucleotide sequence ID" value="NZ_CP024315.1"/>
</dbReference>
<evidence type="ECO:0000256" key="1">
    <source>
        <dbReference type="ARBA" id="ARBA00022741"/>
    </source>
</evidence>
<dbReference type="InterPro" id="IPR055227">
    <property type="entry name" value="HRQ1_WHD"/>
</dbReference>
<dbReference type="InterPro" id="IPR001650">
    <property type="entry name" value="Helicase_C-like"/>
</dbReference>
<dbReference type="FunFam" id="3.40.50.300:FF:001137">
    <property type="entry name" value="DEAD/DEAH box helicase"/>
    <property type="match status" value="1"/>
</dbReference>
<dbReference type="InterPro" id="IPR014001">
    <property type="entry name" value="Helicase_ATP-bd"/>
</dbReference>
<keyword evidence="2" id="KW-0067">ATP-binding</keyword>
<proteinExistence type="predicted"/>
<keyword evidence="3" id="KW-0347">Helicase</keyword>
<dbReference type="InterPro" id="IPR011545">
    <property type="entry name" value="DEAD/DEAH_box_helicase_dom"/>
</dbReference>
<sequence>MTSSPHRRPVGDGPTSFGHELLERVLEGTPASEHPLTHSAELPAREVRHTDWPDWASDAVVRALRATGVPRPWSHQRAAADVAAGGEHVVVSTGTASGKSLAYQLPVLTALVEDPHATALYLSPTKALCADQLRAVTDVTAAEPELGRVHACAYDGDTSTELRQWARSHSRWIFTNPDMLHMSMLPGHARWSRFFRRLRYVVVDECHSYRGVFGSNVALVLRRLRRIAARYGARPVFVLASATTADPGAAASRLVGAPCREVTEDGSPHGPRTVALWEPPLLEQVTGENGAPVRRAAGTEAARILADLVVEGARTLAFVRSRRGAEFTALGAQRLLAEAAPELVDRVAAYRAGYLAEERRELEAALADGRLLGAASTNALELGMDIAGLDAVVVAGFPGTVASFWQQAGRAGRRGAGSLVVLVARDDPLDTYLVHHPAALLDKPVEATVTDPTNPYVLGPQLLCAALELPLSDAEVEEFGAADVLAALAAQGAIRRRPHGWFVTPDTRPHSDIDIRGGIGTQIAIVESDTGRMLGTVDGGRAPATVHPGAVYLHRGESFVVDELHLDDGIALVHAEEPEWSTSAREITDIVVTAVTEQRSLGPVTVGLVEVEVTHQVVSYLRRLPSGEVLDSTELDMPSQCLPTRAVMYTVTPELLDRCGIGPERVPGALHAAEHAAIGLLPLVATCDRWDIGGVSTAVHPDTGLPTVFVYDGHPGGAGFADRGYARIAEWLGATRAAVTACECAAGCPSCVYSPKCGNGNDPLDKAGAVALLGAVLDALS</sequence>
<dbReference type="EMBL" id="CCSD01000086">
    <property type="protein sequence ID" value="CDZ90511.1"/>
    <property type="molecule type" value="Genomic_DNA"/>
</dbReference>
<protein>
    <submittedName>
        <fullName evidence="3">ATP-dependent helicase</fullName>
    </submittedName>
</protein>
<dbReference type="SUPFAM" id="SSF52540">
    <property type="entry name" value="P-loop containing nucleoside triphosphate hydrolases"/>
    <property type="match status" value="1"/>
</dbReference>
<dbReference type="InterPro" id="IPR018973">
    <property type="entry name" value="MZB"/>
</dbReference>
<evidence type="ECO:0000313" key="4">
    <source>
        <dbReference type="Proteomes" id="UP000042997"/>
    </source>
</evidence>
<accession>A0A098BS26</accession>
<dbReference type="GO" id="GO:0005524">
    <property type="term" value="F:ATP binding"/>
    <property type="evidence" value="ECO:0007669"/>
    <property type="project" value="UniProtKB-KW"/>
</dbReference>
<dbReference type="InterPro" id="IPR022307">
    <property type="entry name" value="Helicase_put_actinobac"/>
</dbReference>
<keyword evidence="1" id="KW-0547">Nucleotide-binding</keyword>
<dbReference type="GO" id="GO:0003676">
    <property type="term" value="F:nucleic acid binding"/>
    <property type="evidence" value="ECO:0007669"/>
    <property type="project" value="InterPro"/>
</dbReference>
<dbReference type="GO" id="GO:0006289">
    <property type="term" value="P:nucleotide-excision repair"/>
    <property type="evidence" value="ECO:0007669"/>
    <property type="project" value="TreeGrafter"/>
</dbReference>
<dbReference type="PANTHER" id="PTHR47957:SF3">
    <property type="entry name" value="ATP-DEPENDENT HELICASE HRQ1"/>
    <property type="match status" value="1"/>
</dbReference>
<dbReference type="Gene3D" id="3.40.50.300">
    <property type="entry name" value="P-loop containing nucleotide triphosphate hydrolases"/>
    <property type="match status" value="2"/>
</dbReference>
<dbReference type="GeneID" id="66834004"/>
<name>A0A098BS26_9NOCA</name>
<dbReference type="PROSITE" id="PS51192">
    <property type="entry name" value="HELICASE_ATP_BIND_1"/>
    <property type="match status" value="1"/>
</dbReference>